<name>A0ABN7J1J3_9BASI</name>
<reference evidence="2" key="1">
    <citation type="submission" date="2020-10" db="EMBL/GenBank/DDBJ databases">
        <authorList>
            <person name="Sedaghatjoo S."/>
        </authorList>
    </citation>
    <scope>NUCLEOTIDE SEQUENCE</scope>
    <source>
        <strain evidence="2">AZH3</strain>
    </source>
</reference>
<dbReference type="Proteomes" id="UP000836402">
    <property type="component" value="Unassembled WGS sequence"/>
</dbReference>
<accession>A0ABN7J1J3</accession>
<feature type="region of interest" description="Disordered" evidence="1">
    <location>
        <begin position="1"/>
        <end position="94"/>
    </location>
</feature>
<proteinExistence type="predicted"/>
<evidence type="ECO:0000256" key="1">
    <source>
        <dbReference type="SAM" id="MobiDB-lite"/>
    </source>
</evidence>
<organism evidence="2 3">
    <name type="scientific">Tilletia caries</name>
    <name type="common">wheat bunt fungus</name>
    <dbReference type="NCBI Taxonomy" id="13290"/>
    <lineage>
        <taxon>Eukaryota</taxon>
        <taxon>Fungi</taxon>
        <taxon>Dikarya</taxon>
        <taxon>Basidiomycota</taxon>
        <taxon>Ustilaginomycotina</taxon>
        <taxon>Exobasidiomycetes</taxon>
        <taxon>Tilletiales</taxon>
        <taxon>Tilletiaceae</taxon>
        <taxon>Tilletia</taxon>
    </lineage>
</organism>
<comment type="caution">
    <text evidence="2">The sequence shown here is derived from an EMBL/GenBank/DDBJ whole genome shotgun (WGS) entry which is preliminary data.</text>
</comment>
<sequence length="132" mass="14804">MDEHILEVRRSDARRARETNLHAIGRSIPGKKNHHEPVPPPARAKPAMVAKVERDDGENDDTVGEYGRSRSSSGAVSEDLQLDRSNVDLGPSNDIFRINGISLQTMKETQDFWRQQYAEDQSASEDSQDSDD</sequence>
<dbReference type="EMBL" id="CAJHJG010004143">
    <property type="protein sequence ID" value="CAD6938758.1"/>
    <property type="molecule type" value="Genomic_DNA"/>
</dbReference>
<feature type="compositionally biased region" description="Basic and acidic residues" evidence="1">
    <location>
        <begin position="1"/>
        <end position="20"/>
    </location>
</feature>
<protein>
    <submittedName>
        <fullName evidence="2">Uncharacterized protein</fullName>
    </submittedName>
</protein>
<gene>
    <name evidence="2" type="ORF">JKIAZH3_G4345</name>
</gene>
<evidence type="ECO:0000313" key="3">
    <source>
        <dbReference type="Proteomes" id="UP000836402"/>
    </source>
</evidence>
<evidence type="ECO:0000313" key="2">
    <source>
        <dbReference type="EMBL" id="CAD6938758.1"/>
    </source>
</evidence>
<keyword evidence="3" id="KW-1185">Reference proteome</keyword>